<feature type="region of interest" description="Disordered" evidence="1">
    <location>
        <begin position="287"/>
        <end position="343"/>
    </location>
</feature>
<accession>A0A5C3KZ59</accession>
<evidence type="ECO:0000313" key="2">
    <source>
        <dbReference type="EMBL" id="TFK25886.1"/>
    </source>
</evidence>
<dbReference type="AlphaFoldDB" id="A0A5C3KZ59"/>
<reference evidence="2 3" key="1">
    <citation type="journal article" date="2019" name="Nat. Ecol. Evol.">
        <title>Megaphylogeny resolves global patterns of mushroom evolution.</title>
        <authorList>
            <person name="Varga T."/>
            <person name="Krizsan K."/>
            <person name="Foldi C."/>
            <person name="Dima B."/>
            <person name="Sanchez-Garcia M."/>
            <person name="Sanchez-Ramirez S."/>
            <person name="Szollosi G.J."/>
            <person name="Szarkandi J.G."/>
            <person name="Papp V."/>
            <person name="Albert L."/>
            <person name="Andreopoulos W."/>
            <person name="Angelini C."/>
            <person name="Antonin V."/>
            <person name="Barry K.W."/>
            <person name="Bougher N.L."/>
            <person name="Buchanan P."/>
            <person name="Buyck B."/>
            <person name="Bense V."/>
            <person name="Catcheside P."/>
            <person name="Chovatia M."/>
            <person name="Cooper J."/>
            <person name="Damon W."/>
            <person name="Desjardin D."/>
            <person name="Finy P."/>
            <person name="Geml J."/>
            <person name="Haridas S."/>
            <person name="Hughes K."/>
            <person name="Justo A."/>
            <person name="Karasinski D."/>
            <person name="Kautmanova I."/>
            <person name="Kiss B."/>
            <person name="Kocsube S."/>
            <person name="Kotiranta H."/>
            <person name="LaButti K.M."/>
            <person name="Lechner B.E."/>
            <person name="Liimatainen K."/>
            <person name="Lipzen A."/>
            <person name="Lukacs Z."/>
            <person name="Mihaltcheva S."/>
            <person name="Morgado L.N."/>
            <person name="Niskanen T."/>
            <person name="Noordeloos M.E."/>
            <person name="Ohm R.A."/>
            <person name="Ortiz-Santana B."/>
            <person name="Ovrebo C."/>
            <person name="Racz N."/>
            <person name="Riley R."/>
            <person name="Savchenko A."/>
            <person name="Shiryaev A."/>
            <person name="Soop K."/>
            <person name="Spirin V."/>
            <person name="Szebenyi C."/>
            <person name="Tomsovsky M."/>
            <person name="Tulloss R.E."/>
            <person name="Uehling J."/>
            <person name="Grigoriev I.V."/>
            <person name="Vagvolgyi C."/>
            <person name="Papp T."/>
            <person name="Martin F.M."/>
            <person name="Miettinen O."/>
            <person name="Hibbett D.S."/>
            <person name="Nagy L.G."/>
        </authorList>
    </citation>
    <scope>NUCLEOTIDE SEQUENCE [LARGE SCALE GENOMIC DNA]</scope>
    <source>
        <strain evidence="2 3">CBS 121175</strain>
    </source>
</reference>
<organism evidence="2 3">
    <name type="scientific">Coprinopsis marcescibilis</name>
    <name type="common">Agaric fungus</name>
    <name type="synonym">Psathyrella marcescibilis</name>
    <dbReference type="NCBI Taxonomy" id="230819"/>
    <lineage>
        <taxon>Eukaryota</taxon>
        <taxon>Fungi</taxon>
        <taxon>Dikarya</taxon>
        <taxon>Basidiomycota</taxon>
        <taxon>Agaricomycotina</taxon>
        <taxon>Agaricomycetes</taxon>
        <taxon>Agaricomycetidae</taxon>
        <taxon>Agaricales</taxon>
        <taxon>Agaricineae</taxon>
        <taxon>Psathyrellaceae</taxon>
        <taxon>Coprinopsis</taxon>
    </lineage>
</organism>
<dbReference type="OrthoDB" id="3268696at2759"/>
<keyword evidence="3" id="KW-1185">Reference proteome</keyword>
<evidence type="ECO:0000256" key="1">
    <source>
        <dbReference type="SAM" id="MobiDB-lite"/>
    </source>
</evidence>
<proteinExistence type="predicted"/>
<protein>
    <submittedName>
        <fullName evidence="2">Uncharacterized protein</fullName>
    </submittedName>
</protein>
<dbReference type="Proteomes" id="UP000307440">
    <property type="component" value="Unassembled WGS sequence"/>
</dbReference>
<sequence length="887" mass="102089">MPPNSRLQCLSNSVVYYSPNSTRDIGLSQLPPPPANPFIPSGIYPSEIVVEDLQHPRQWTPEFRWIASIPLRLLETHYPFSVIQNVPPAEEVIAGDYYSEVEERYIERIMRTVPPNTMATWALFERQIYAAVFALRKPFSPMMILPFLPWGHGYREKHKTVTACRKAARQLHGWFKKYHDSTVPRWDLVLGETKDMEIAWLDGIFHSSVLAAHDWYLNQRVGCIIDVVNPTRHQPSVDWFLENRIPIWYKWGPEEDALATRDPEFARLRPSALDLWDFNRPAPSFGLSHGPKITGNRLDQSHNHAAARQPSPEPDIPITPQHSPGSQQTTSPQAAPKSQSESEMDRYFRHHEEMHAQMLLRETPRDRQAREARAANPPFSNVCVFEWLQTTGLEYERTATPKRFSADTLDNYGPDQHRFDSFCRTWHCCEAWGTGPEDDDDDAFAEEWLGGTHGARQIDQASYEPTKADGQITTETVDLVLEETSDLPPWIASKDLLCVQVENSLCLHHGFVLPLLDTNAPRIKEKGGISIGLKNSFFNLVGVSEQELLQGDADILTSIECFGAIKFIEAHSQNADPPLGSWDLRDDVVHPLRLSDRLKNLRVYETLKYNDQQSKQIAVNDGQADTVERYYFFDFGEENMPWRLAVLSPVDALMICRLPHTYRAQDIAFYLSQRGIPFRLFSIQRRLPHIMYKSPAKLDMWTRPFDYKFTSEDYKSYVYFRTSLLGQKHMHAALRRGGFVWRVAMATFGGGDALSMATEWNGVLRVSFDNATWVEECLTKEELDILCGAYVCVSAKGERAVKSWWPPVIVYEREDCGENYGRWTFRNELWYRNRLAAIEDPKAPAQPLSITEWRACQRGQTAVRRFRKSIHSKSEKFILKHCLHSQR</sequence>
<dbReference type="EMBL" id="ML210181">
    <property type="protein sequence ID" value="TFK25886.1"/>
    <property type="molecule type" value="Genomic_DNA"/>
</dbReference>
<evidence type="ECO:0000313" key="3">
    <source>
        <dbReference type="Proteomes" id="UP000307440"/>
    </source>
</evidence>
<gene>
    <name evidence="2" type="ORF">FA15DRAFT_654807</name>
</gene>
<feature type="compositionally biased region" description="Polar residues" evidence="1">
    <location>
        <begin position="320"/>
        <end position="341"/>
    </location>
</feature>
<name>A0A5C3KZ59_COPMA</name>